<feature type="signal peptide" evidence="1">
    <location>
        <begin position="1"/>
        <end position="23"/>
    </location>
</feature>
<feature type="chain" id="PRO_5027011516" evidence="1">
    <location>
        <begin position="24"/>
        <end position="313"/>
    </location>
</feature>
<proteinExistence type="predicted"/>
<evidence type="ECO:0000313" key="4">
    <source>
        <dbReference type="Proteomes" id="UP000500767"/>
    </source>
</evidence>
<keyword evidence="4" id="KW-1185">Reference proteome</keyword>
<accession>A0A6M8HUU8</accession>
<name>A0A6M8HUU8_9PROT</name>
<dbReference type="EMBL" id="CP053708">
    <property type="protein sequence ID" value="QKE92026.1"/>
    <property type="molecule type" value="Genomic_DNA"/>
</dbReference>
<dbReference type="Gene3D" id="3.40.190.10">
    <property type="entry name" value="Periplasmic binding protein-like II"/>
    <property type="match status" value="2"/>
</dbReference>
<evidence type="ECO:0000259" key="2">
    <source>
        <dbReference type="Pfam" id="PF09084"/>
    </source>
</evidence>
<dbReference type="InterPro" id="IPR027939">
    <property type="entry name" value="NMT1/THI5"/>
</dbReference>
<dbReference type="SUPFAM" id="SSF53850">
    <property type="entry name" value="Periplasmic binding protein-like II"/>
    <property type="match status" value="1"/>
</dbReference>
<dbReference type="PANTHER" id="PTHR31528">
    <property type="entry name" value="4-AMINO-5-HYDROXYMETHYL-2-METHYLPYRIMIDINE PHOSPHATE SYNTHASE THI11-RELATED"/>
    <property type="match status" value="1"/>
</dbReference>
<evidence type="ECO:0000313" key="3">
    <source>
        <dbReference type="EMBL" id="QKE92026.1"/>
    </source>
</evidence>
<protein>
    <submittedName>
        <fullName evidence="3">ABC transporter substrate-binding protein</fullName>
    </submittedName>
</protein>
<dbReference type="Proteomes" id="UP000500767">
    <property type="component" value="Chromosome"/>
</dbReference>
<dbReference type="InterPro" id="IPR015168">
    <property type="entry name" value="SsuA/THI5"/>
</dbReference>
<reference evidence="3 4" key="1">
    <citation type="journal article" date="2014" name="World J. Microbiol. Biotechnol.">
        <title>Biodiversity and physiological characteristics of Antarctic and Arctic lichens-associated bacteria.</title>
        <authorList>
            <person name="Lee Y.M."/>
            <person name="Kim E.H."/>
            <person name="Lee H.K."/>
            <person name="Hong S.G."/>
        </authorList>
    </citation>
    <scope>NUCLEOTIDE SEQUENCE [LARGE SCALE GENOMIC DNA]</scope>
    <source>
        <strain evidence="3 4">PAMC 26569</strain>
    </source>
</reference>
<dbReference type="KEGG" id="lck:HN018_20080"/>
<keyword evidence="1" id="KW-0732">Signal</keyword>
<dbReference type="RefSeq" id="WP_171833708.1">
    <property type="nucleotide sequence ID" value="NZ_CP053708.1"/>
</dbReference>
<dbReference type="AlphaFoldDB" id="A0A6M8HUU8"/>
<dbReference type="GO" id="GO:0009228">
    <property type="term" value="P:thiamine biosynthetic process"/>
    <property type="evidence" value="ECO:0007669"/>
    <property type="project" value="InterPro"/>
</dbReference>
<organism evidence="3 4">
    <name type="scientific">Lichenicola cladoniae</name>
    <dbReference type="NCBI Taxonomy" id="1484109"/>
    <lineage>
        <taxon>Bacteria</taxon>
        <taxon>Pseudomonadati</taxon>
        <taxon>Pseudomonadota</taxon>
        <taxon>Alphaproteobacteria</taxon>
        <taxon>Acetobacterales</taxon>
        <taxon>Acetobacteraceae</taxon>
        <taxon>Lichenicola</taxon>
    </lineage>
</organism>
<gene>
    <name evidence="3" type="ORF">HN018_20080</name>
</gene>
<dbReference type="Pfam" id="PF09084">
    <property type="entry name" value="NMT1"/>
    <property type="match status" value="1"/>
</dbReference>
<evidence type="ECO:0000256" key="1">
    <source>
        <dbReference type="SAM" id="SignalP"/>
    </source>
</evidence>
<sequence>MFHVKHSVLAMVLALVWSAPACAADHLSIILDWFVNANHEALFAAKYSGAYARQNLDVQFIVPTDPSSPPRLLAAHQADLCVSYQPELPLLDAAGLKLVRVGTLEDTPLNTLIVLGDGPVKSLADLKGKRIGASVGATDETLLKAMLATVGLKLTDVTVTEVNFQLEQALMSHRVDAIIGGMRNYEMIDLRQRGLKPVGFFPEEHGVPLYDELILLARQDDMHDPRIKRFLAALQEGTNTLLNHPDEMWQAFIKERPELDTTLNHAAWLAGLPRLAKNPALLDQSRYAAFEQFMVTQGSLAHTEPVGSFAIQP</sequence>
<feature type="domain" description="SsuA/THI5-like" evidence="2">
    <location>
        <begin position="36"/>
        <end position="247"/>
    </location>
</feature>
<dbReference type="PANTHER" id="PTHR31528:SF3">
    <property type="entry name" value="THIAMINE BIOSYNTHESIS PROTEIN HI_0357-RELATED"/>
    <property type="match status" value="1"/>
</dbReference>